<protein>
    <submittedName>
        <fullName evidence="1">Uncharacterized protein</fullName>
    </submittedName>
</protein>
<comment type="caution">
    <text evidence="1">The sequence shown here is derived from an EMBL/GenBank/DDBJ whole genome shotgun (WGS) entry which is preliminary data.</text>
</comment>
<sequence length="247" mass="27484">MFGKNNRVLLPLPLLNMSHPLSSRMRSILPLCHNGSCKSTMDSFSHGHNHPQTIRHVALTGHVPQATLTITLVFEFGLLTSGHVPQATLTITLVFEFGLLTSVQIVLRNACDFNPNSKGKDVTAAINKTCEYVSFSPRASVNWLQSTDRTTKQGSHPAKVPTLFTIIVLDLACYGNPATNKKLYFTCCLVLQTWNSLTCTDIEFSSVVLVRSQPAGFDGFLTDECGDRFEQRRNVKQYRKRSPARLL</sequence>
<organism evidence="1 2">
    <name type="scientific">Scophthalmus maximus</name>
    <name type="common">Turbot</name>
    <name type="synonym">Psetta maxima</name>
    <dbReference type="NCBI Taxonomy" id="52904"/>
    <lineage>
        <taxon>Eukaryota</taxon>
        <taxon>Metazoa</taxon>
        <taxon>Chordata</taxon>
        <taxon>Craniata</taxon>
        <taxon>Vertebrata</taxon>
        <taxon>Euteleostomi</taxon>
        <taxon>Actinopterygii</taxon>
        <taxon>Neopterygii</taxon>
        <taxon>Teleostei</taxon>
        <taxon>Neoteleostei</taxon>
        <taxon>Acanthomorphata</taxon>
        <taxon>Carangaria</taxon>
        <taxon>Pleuronectiformes</taxon>
        <taxon>Pleuronectoidei</taxon>
        <taxon>Scophthalmidae</taxon>
        <taxon>Scophthalmus</taxon>
    </lineage>
</organism>
<accession>A0A6A4SR04</accession>
<dbReference type="EMBL" id="VEVO01000011">
    <property type="protein sequence ID" value="KAF0034548.1"/>
    <property type="molecule type" value="Genomic_DNA"/>
</dbReference>
<dbReference type="AlphaFoldDB" id="A0A6A4SR04"/>
<proteinExistence type="predicted"/>
<evidence type="ECO:0000313" key="2">
    <source>
        <dbReference type="Proteomes" id="UP000438429"/>
    </source>
</evidence>
<dbReference type="Proteomes" id="UP000438429">
    <property type="component" value="Unassembled WGS sequence"/>
</dbReference>
<gene>
    <name evidence="1" type="ORF">F2P81_012306</name>
</gene>
<evidence type="ECO:0000313" key="1">
    <source>
        <dbReference type="EMBL" id="KAF0034548.1"/>
    </source>
</evidence>
<reference evidence="1 2" key="1">
    <citation type="submission" date="2019-06" db="EMBL/GenBank/DDBJ databases">
        <title>Draft genomes of female and male turbot (Scophthalmus maximus).</title>
        <authorList>
            <person name="Xu H."/>
            <person name="Xu X.-W."/>
            <person name="Shao C."/>
            <person name="Chen S."/>
        </authorList>
    </citation>
    <scope>NUCLEOTIDE SEQUENCE [LARGE SCALE GENOMIC DNA]</scope>
    <source>
        <strain evidence="1">Ysfricsl-2016a</strain>
        <tissue evidence="1">Blood</tissue>
    </source>
</reference>
<name>A0A6A4SR04_SCOMX</name>